<dbReference type="HOGENOM" id="CLU_1040610_0_0_11"/>
<dbReference type="RefSeq" id="WP_011719188.1">
    <property type="nucleotide sequence ID" value="NC_008578.1"/>
</dbReference>
<dbReference type="Proteomes" id="UP000008221">
    <property type="component" value="Chromosome"/>
</dbReference>
<feature type="domain" description="Putative zinc-finger" evidence="5">
    <location>
        <begin position="7"/>
        <end position="40"/>
    </location>
</feature>
<reference evidence="6 7" key="1">
    <citation type="journal article" date="2009" name="Genome Res.">
        <title>Complete genome of the cellulolytic thermophile Acidothermus cellulolyticus 11B provides insights into its ecophysiological and evolutionary adaptations.</title>
        <authorList>
            <person name="Barabote R.D."/>
            <person name="Xie G."/>
            <person name="Leu D.H."/>
            <person name="Normand P."/>
            <person name="Necsulea A."/>
            <person name="Daubin V."/>
            <person name="Medigue C."/>
            <person name="Adney W.S."/>
            <person name="Xu X.C."/>
            <person name="Lapidus A."/>
            <person name="Parales R.E."/>
            <person name="Detter C."/>
            <person name="Pujic P."/>
            <person name="Bruce D."/>
            <person name="Lavire C."/>
            <person name="Challacombe J.F."/>
            <person name="Brettin T.S."/>
            <person name="Berry A.M."/>
        </authorList>
    </citation>
    <scope>NUCLEOTIDE SEQUENCE [LARGE SCALE GENOMIC DNA]</scope>
    <source>
        <strain evidence="7">ATCC 43068 / DSM 8971 / 11B</strain>
    </source>
</reference>
<feature type="transmembrane region" description="Helical" evidence="4">
    <location>
        <begin position="116"/>
        <end position="138"/>
    </location>
</feature>
<dbReference type="InterPro" id="IPR027383">
    <property type="entry name" value="Znf_put"/>
</dbReference>
<dbReference type="InParanoid" id="A0LRR5"/>
<proteinExistence type="predicted"/>
<evidence type="ECO:0000259" key="5">
    <source>
        <dbReference type="Pfam" id="PF13490"/>
    </source>
</evidence>
<dbReference type="Pfam" id="PF13490">
    <property type="entry name" value="zf-HC2"/>
    <property type="match status" value="1"/>
</dbReference>
<accession>A0LRR5</accession>
<dbReference type="KEGG" id="ace:Acel_0351"/>
<keyword evidence="4 6" id="KW-0812">Transmembrane</keyword>
<gene>
    <name evidence="6" type="ordered locus">Acel_0351</name>
</gene>
<dbReference type="InterPro" id="IPR041916">
    <property type="entry name" value="Anti_sigma_zinc_sf"/>
</dbReference>
<dbReference type="AlphaFoldDB" id="A0LRR5"/>
<dbReference type="OrthoDB" id="5183209at2"/>
<name>A0LRR5_ACIC1</name>
<keyword evidence="1" id="KW-0805">Transcription regulation</keyword>
<keyword evidence="4" id="KW-0472">Membrane</keyword>
<evidence type="ECO:0000256" key="3">
    <source>
        <dbReference type="SAM" id="MobiDB-lite"/>
    </source>
</evidence>
<evidence type="ECO:0000313" key="7">
    <source>
        <dbReference type="Proteomes" id="UP000008221"/>
    </source>
</evidence>
<evidence type="ECO:0000313" key="6">
    <source>
        <dbReference type="EMBL" id="ABK52125.1"/>
    </source>
</evidence>
<dbReference type="EMBL" id="CP000481">
    <property type="protein sequence ID" value="ABK52125.1"/>
    <property type="molecule type" value="Genomic_DNA"/>
</dbReference>
<keyword evidence="2" id="KW-0804">Transcription</keyword>
<keyword evidence="7" id="KW-1185">Reference proteome</keyword>
<dbReference type="STRING" id="351607.Acel_0351"/>
<organism evidence="6 7">
    <name type="scientific">Acidothermus cellulolyticus (strain ATCC 43068 / DSM 8971 / 11B)</name>
    <dbReference type="NCBI Taxonomy" id="351607"/>
    <lineage>
        <taxon>Bacteria</taxon>
        <taxon>Bacillati</taxon>
        <taxon>Actinomycetota</taxon>
        <taxon>Actinomycetes</taxon>
        <taxon>Acidothermales</taxon>
        <taxon>Acidothermaceae</taxon>
        <taxon>Acidothermus</taxon>
    </lineage>
</organism>
<feature type="compositionally biased region" description="Basic residues" evidence="3">
    <location>
        <begin position="93"/>
        <end position="104"/>
    </location>
</feature>
<evidence type="ECO:0000256" key="2">
    <source>
        <dbReference type="ARBA" id="ARBA00023163"/>
    </source>
</evidence>
<evidence type="ECO:0000256" key="1">
    <source>
        <dbReference type="ARBA" id="ARBA00023015"/>
    </source>
</evidence>
<sequence length="267" mass="28392">MNTRHHDEWEELAAAFVLHALEPADEQRFVAHHATCSRCQTLVEQYELTTAHLASLADVPDLEPPTWSTLRAAILGEDAAPSPVQGVSDGERRRRTASARGRRPSHWWTTLTQRRVSLRTAVVAAALSVAVAVGVTVWQTSGGGSGARLTAGCATETSCRLVTLHGKAGDVVLVVQGDNVSILSSDLPPLDARHMYVLWQQPLNAKPLPLVGYHQAGAGVWVRLAAPFDRTQALMVSAEPKGALPATASNVLAAAELSVPASPQSST</sequence>
<evidence type="ECO:0000256" key="4">
    <source>
        <dbReference type="SAM" id="Phobius"/>
    </source>
</evidence>
<protein>
    <submittedName>
        <fullName evidence="6">Putative transmembrane anti-sigma factor</fullName>
    </submittedName>
</protein>
<keyword evidence="4" id="KW-1133">Transmembrane helix</keyword>
<dbReference type="Gene3D" id="1.10.10.1320">
    <property type="entry name" value="Anti-sigma factor, zinc-finger domain"/>
    <property type="match status" value="1"/>
</dbReference>
<feature type="region of interest" description="Disordered" evidence="3">
    <location>
        <begin position="81"/>
        <end position="104"/>
    </location>
</feature>